<accession>A0AA96V6Q4</accession>
<evidence type="ECO:0000256" key="1">
    <source>
        <dbReference type="ARBA" id="ARBA00022679"/>
    </source>
</evidence>
<dbReference type="AlphaFoldDB" id="A0AA96V6Q4"/>
<dbReference type="SUPFAM" id="SSF64005">
    <property type="entry name" value="Undecaprenyl diphosphate synthase"/>
    <property type="match status" value="1"/>
</dbReference>
<dbReference type="RefSeq" id="WP_338097628.1">
    <property type="nucleotide sequence ID" value="NZ_CP131061.1"/>
</dbReference>
<gene>
    <name evidence="2" type="primary">uppS_2</name>
    <name evidence="2" type="ORF">MsAm2_14720</name>
</gene>
<name>A0AA96V6Q4_9EURY</name>
<dbReference type="Gene3D" id="3.40.1180.10">
    <property type="entry name" value="Decaprenyl diphosphate synthase-like"/>
    <property type="match status" value="1"/>
</dbReference>
<sequence>MENVLKTLLITANECDYLEEGTLFKIGGHISFIQESGIENVIFHVDILNEIGGEDRKRLIRFFETEIDRHFGKQAVIVSGDTNLPKNAIRPDFPVYFVLGLDGRAELKMILSKMIQESRDKTLDVENMTTEDVQKFIADHLILPMEPDLILSCHEETLTDFMLWQTIYSEYGFVQKSLGELTKADLEKAFSDFKNRQRRYGV</sequence>
<dbReference type="Pfam" id="PF01255">
    <property type="entry name" value="Prenyltransf"/>
    <property type="match status" value="1"/>
</dbReference>
<dbReference type="InterPro" id="IPR036424">
    <property type="entry name" value="UPP_synth-like_sf"/>
</dbReference>
<dbReference type="GeneID" id="89228895"/>
<dbReference type="EC" id="2.5.1.89" evidence="2"/>
<protein>
    <submittedName>
        <fullName evidence="2">Ditrans,polycis-undecaprenyl-diphosphate synthase ((2E,6E)-farnesyl-diphosphate specific)</fullName>
        <ecNumber evidence="2">2.5.1.89</ecNumber>
    </submittedName>
</protein>
<evidence type="ECO:0000313" key="3">
    <source>
        <dbReference type="Proteomes" id="UP001304970"/>
    </source>
</evidence>
<dbReference type="Proteomes" id="UP001304970">
    <property type="component" value="Chromosome"/>
</dbReference>
<organism evidence="2 3">
    <name type="scientific">Methanolapillus ohkumae</name>
    <dbReference type="NCBI Taxonomy" id="3028298"/>
    <lineage>
        <taxon>Archaea</taxon>
        <taxon>Methanobacteriati</taxon>
        <taxon>Methanobacteriota</taxon>
        <taxon>Stenosarchaea group</taxon>
        <taxon>Methanomicrobia</taxon>
        <taxon>Methanosarcinales</taxon>
        <taxon>Methanosarcinaceae</taxon>
        <taxon>Methanolapillus</taxon>
    </lineage>
</organism>
<dbReference type="GO" id="GO:0016765">
    <property type="term" value="F:transferase activity, transferring alkyl or aryl (other than methyl) groups"/>
    <property type="evidence" value="ECO:0007669"/>
    <property type="project" value="InterPro"/>
</dbReference>
<keyword evidence="1 2" id="KW-0808">Transferase</keyword>
<evidence type="ECO:0000313" key="2">
    <source>
        <dbReference type="EMBL" id="WNY27669.1"/>
    </source>
</evidence>
<keyword evidence="3" id="KW-1185">Reference proteome</keyword>
<dbReference type="EMBL" id="CP131061">
    <property type="protein sequence ID" value="WNY27669.1"/>
    <property type="molecule type" value="Genomic_DNA"/>
</dbReference>
<dbReference type="InterPro" id="IPR001441">
    <property type="entry name" value="UPP_synth-like"/>
</dbReference>
<reference evidence="2 3" key="1">
    <citation type="submission" date="2023-07" db="EMBL/GenBank/DDBJ databases">
        <title>Closed genome sequence of Methanosarcinaceae archaeon Am2.</title>
        <authorList>
            <person name="Poehlein A."/>
            <person name="Protasov E."/>
            <person name="Platt K."/>
            <person name="Reeh H."/>
            <person name="Daniel R."/>
            <person name="Brune A."/>
        </authorList>
    </citation>
    <scope>NUCLEOTIDE SEQUENCE [LARGE SCALE GENOMIC DNA]</scope>
    <source>
        <strain evidence="2 3">Am2</strain>
    </source>
</reference>
<proteinExistence type="predicted"/>